<protein>
    <submittedName>
        <fullName evidence="3">Myb/SANT-like DNA-binding domain protein</fullName>
    </submittedName>
</protein>
<dbReference type="AlphaFoldDB" id="A0AAV8H081"/>
<dbReference type="Pfam" id="PF12776">
    <property type="entry name" value="Myb_DNA-bind_3"/>
    <property type="match status" value="1"/>
</dbReference>
<keyword evidence="3" id="KW-0238">DNA-binding</keyword>
<organism evidence="3 4">
    <name type="scientific">Rhynchospora pubera</name>
    <dbReference type="NCBI Taxonomy" id="906938"/>
    <lineage>
        <taxon>Eukaryota</taxon>
        <taxon>Viridiplantae</taxon>
        <taxon>Streptophyta</taxon>
        <taxon>Embryophyta</taxon>
        <taxon>Tracheophyta</taxon>
        <taxon>Spermatophyta</taxon>
        <taxon>Magnoliopsida</taxon>
        <taxon>Liliopsida</taxon>
        <taxon>Poales</taxon>
        <taxon>Cyperaceae</taxon>
        <taxon>Cyperoideae</taxon>
        <taxon>Rhynchosporeae</taxon>
        <taxon>Rhynchospora</taxon>
    </lineage>
</organism>
<reference evidence="3" key="1">
    <citation type="submission" date="2022-08" db="EMBL/GenBank/DDBJ databases">
        <authorList>
            <person name="Marques A."/>
        </authorList>
    </citation>
    <scope>NUCLEOTIDE SEQUENCE</scope>
    <source>
        <strain evidence="3">RhyPub2mFocal</strain>
        <tissue evidence="3">Leaves</tissue>
    </source>
</reference>
<keyword evidence="4" id="KW-1185">Reference proteome</keyword>
<sequence length="315" mass="35815">MGKRKTSQEDLVTWTHPMDDALIDAFIHQKNIGNRVNGTFTTKALDNILKEVSDKFKDVSFDKAKIKNRMKYIKRIFGPCYDVFKGGLSGFSWNPVTCTWGAHPDVWKDLIKAHPEAELLMNKPVRNYFKLADLFGSDRATEEGSNTAAEIRERNAQERNDCLCDEEIEVHRSQSIEEIDFLVSQNQATLGGYNVDPEVLLNKSSGEGTSKKKQKKKSSEEEENAILKESFKCIADAIKDSIESTAELVKSQQRVNNPIGEVWDYLEELQLDEEVQNDAYIYLIDNPAKLQGFMSCPSRSRKTILLKMLHNAKTV</sequence>
<evidence type="ECO:0000259" key="2">
    <source>
        <dbReference type="Pfam" id="PF12776"/>
    </source>
</evidence>
<feature type="domain" description="Myb/SANT-like" evidence="2">
    <location>
        <begin position="13"/>
        <end position="109"/>
    </location>
</feature>
<dbReference type="GO" id="GO:0003677">
    <property type="term" value="F:DNA binding"/>
    <property type="evidence" value="ECO:0007669"/>
    <property type="project" value="UniProtKB-KW"/>
</dbReference>
<feature type="region of interest" description="Disordered" evidence="1">
    <location>
        <begin position="201"/>
        <end position="221"/>
    </location>
</feature>
<gene>
    <name evidence="3" type="ORF">LUZ62_022062</name>
</gene>
<evidence type="ECO:0000313" key="3">
    <source>
        <dbReference type="EMBL" id="KAJ4809496.1"/>
    </source>
</evidence>
<dbReference type="InterPro" id="IPR024752">
    <property type="entry name" value="Myb/SANT-like_dom"/>
</dbReference>
<dbReference type="Proteomes" id="UP001140206">
    <property type="component" value="Chromosome 1"/>
</dbReference>
<evidence type="ECO:0000313" key="4">
    <source>
        <dbReference type="Proteomes" id="UP001140206"/>
    </source>
</evidence>
<comment type="caution">
    <text evidence="3">The sequence shown here is derived from an EMBL/GenBank/DDBJ whole genome shotgun (WGS) entry which is preliminary data.</text>
</comment>
<dbReference type="PANTHER" id="PTHR46929">
    <property type="entry name" value="EXPRESSED PROTEIN"/>
    <property type="match status" value="1"/>
</dbReference>
<name>A0AAV8H081_9POAL</name>
<accession>A0AAV8H081</accession>
<evidence type="ECO:0000256" key="1">
    <source>
        <dbReference type="SAM" id="MobiDB-lite"/>
    </source>
</evidence>
<dbReference type="EMBL" id="JAMFTS010000001">
    <property type="protein sequence ID" value="KAJ4809496.1"/>
    <property type="molecule type" value="Genomic_DNA"/>
</dbReference>
<dbReference type="PANTHER" id="PTHR46929:SF13">
    <property type="entry name" value="MYB_SANT-LIKE DNA-BINDING DOMAIN PROTEIN"/>
    <property type="match status" value="1"/>
</dbReference>
<proteinExistence type="predicted"/>